<comment type="caution">
    <text evidence="2">The sequence shown here is derived from an EMBL/GenBank/DDBJ whole genome shotgun (WGS) entry which is preliminary data.</text>
</comment>
<dbReference type="Proteomes" id="UP000192758">
    <property type="component" value="Unassembled WGS sequence"/>
</dbReference>
<gene>
    <name evidence="2" type="ORF">EHP00_1572</name>
</gene>
<proteinExistence type="predicted"/>
<feature type="coiled-coil region" evidence="1">
    <location>
        <begin position="449"/>
        <end position="508"/>
    </location>
</feature>
<protein>
    <submittedName>
        <fullName evidence="2">Uncharacterized protein</fullName>
    </submittedName>
</protein>
<dbReference type="VEuPathDB" id="MicrosporidiaDB:EHP00_1572"/>
<name>A0A1W0E704_9MICR</name>
<keyword evidence="3" id="KW-1185">Reference proteome</keyword>
<dbReference type="AlphaFoldDB" id="A0A1W0E704"/>
<dbReference type="EMBL" id="MNPJ01000014">
    <property type="protein sequence ID" value="OQS54996.1"/>
    <property type="molecule type" value="Genomic_DNA"/>
</dbReference>
<evidence type="ECO:0000313" key="2">
    <source>
        <dbReference type="EMBL" id="OQS54996.1"/>
    </source>
</evidence>
<evidence type="ECO:0000256" key="1">
    <source>
        <dbReference type="SAM" id="Coils"/>
    </source>
</evidence>
<organism evidence="2 3">
    <name type="scientific">Ecytonucleospora hepatopenaei</name>
    <dbReference type="NCBI Taxonomy" id="646526"/>
    <lineage>
        <taxon>Eukaryota</taxon>
        <taxon>Fungi</taxon>
        <taxon>Fungi incertae sedis</taxon>
        <taxon>Microsporidia</taxon>
        <taxon>Enterocytozoonidae</taxon>
        <taxon>Ecytonucleospora</taxon>
    </lineage>
</organism>
<evidence type="ECO:0000313" key="3">
    <source>
        <dbReference type="Proteomes" id="UP000192758"/>
    </source>
</evidence>
<keyword evidence="1" id="KW-0175">Coiled coil</keyword>
<sequence>MQMKNKKTRTNNKTIVSRIKDALNSFEDQENTVINDNRNNYNLLDSSIISRKDVPNKRSLPVFSTKVTNIKRDSSLNNFKKVSSKNNVVQLYNEKSKERKLSNTRIVPIQTDVKECTISFTTSYHNNTSELLEEICENKKENTNDLKVSYEKIKDSTIKESSVQIDNSKNISKIYNENELGTKISKNDYFLVKLKEIKERFLEFPTFIDKIYEEYNLIYNKYNVTLNNFNLQVEFIQELKKNIEKYQFQLNELQNEHTSLTYSQKLLTNEVENFKLQKKELSGYVDAFKKEKILMETETLKMKNENTNLIKENIKYKTINSDLILKQDILKKKSNFFVEEKKIILRNLDALEADISDLKKHIIEPEVLKIHSKNLKYSKLLLFYKQEILHIKREINKPNIKEISLLVKNEILYKYKNIIKNKQIIMKKINDFENNEQINMIKNLLLNILEHYKEINQSKSNKMNNLQKTIENQKKQITDLKRKHTMQIKLYEKTILDLNNKINENKEKENHTFI</sequence>
<reference evidence="2 3" key="1">
    <citation type="journal article" date="2017" name="Environ. Microbiol.">
        <title>Decay of the glycolytic pathway and adaptation to intranuclear parasitism within Enterocytozoonidae microsporidia.</title>
        <authorList>
            <person name="Wiredu Boakye D."/>
            <person name="Jaroenlak P."/>
            <person name="Prachumwat A."/>
            <person name="Williams T.A."/>
            <person name="Bateman K.S."/>
            <person name="Itsathitphaisarn O."/>
            <person name="Sritunyalucksana K."/>
            <person name="Paszkiewicz K.H."/>
            <person name="Moore K.A."/>
            <person name="Stentiford G.D."/>
            <person name="Williams B.A."/>
        </authorList>
    </citation>
    <scope>NUCLEOTIDE SEQUENCE [LARGE SCALE GENOMIC DNA]</scope>
    <source>
        <strain evidence="2 3">TH1</strain>
    </source>
</reference>
<accession>A0A1W0E704</accession>